<keyword evidence="3" id="KW-1185">Reference proteome</keyword>
<gene>
    <name evidence="2" type="ORF">GCM10009020_16000</name>
</gene>
<proteinExistence type="predicted"/>
<organism evidence="2 3">
    <name type="scientific">Natronoarchaeum mannanilyticum</name>
    <dbReference type="NCBI Taxonomy" id="926360"/>
    <lineage>
        <taxon>Archaea</taxon>
        <taxon>Methanobacteriati</taxon>
        <taxon>Methanobacteriota</taxon>
        <taxon>Stenosarchaea group</taxon>
        <taxon>Halobacteria</taxon>
        <taxon>Halobacteriales</taxon>
        <taxon>Natronoarchaeaceae</taxon>
    </lineage>
</organism>
<feature type="transmembrane region" description="Helical" evidence="1">
    <location>
        <begin position="13"/>
        <end position="33"/>
    </location>
</feature>
<reference evidence="2 3" key="1">
    <citation type="journal article" date="2019" name="Int. J. Syst. Evol. Microbiol.">
        <title>The Global Catalogue of Microorganisms (GCM) 10K type strain sequencing project: providing services to taxonomists for standard genome sequencing and annotation.</title>
        <authorList>
            <consortium name="The Broad Institute Genomics Platform"/>
            <consortium name="The Broad Institute Genome Sequencing Center for Infectious Disease"/>
            <person name="Wu L."/>
            <person name="Ma J."/>
        </authorList>
    </citation>
    <scope>NUCLEOTIDE SEQUENCE [LARGE SCALE GENOMIC DNA]</scope>
    <source>
        <strain evidence="2 3">JCM 16328</strain>
    </source>
</reference>
<sequence length="108" mass="12435">MDRGGQMTLWVDVVRVAVLANVALLLVLGYVWGRNYLQFRSKHTLGLLLFAAFLLTQNLLNLYFYLVHPDLSPWWHSAAVPPIVWRAQMLLHVSQTVGLAFLTWVTWD</sequence>
<dbReference type="Proteomes" id="UP001500420">
    <property type="component" value="Unassembled WGS sequence"/>
</dbReference>
<name>A0AAV3TAY7_9EURY</name>
<feature type="transmembrane region" description="Helical" evidence="1">
    <location>
        <begin position="45"/>
        <end position="67"/>
    </location>
</feature>
<evidence type="ECO:0000256" key="1">
    <source>
        <dbReference type="SAM" id="Phobius"/>
    </source>
</evidence>
<keyword evidence="1" id="KW-0472">Membrane</keyword>
<evidence type="ECO:0000313" key="3">
    <source>
        <dbReference type="Proteomes" id="UP001500420"/>
    </source>
</evidence>
<feature type="transmembrane region" description="Helical" evidence="1">
    <location>
        <begin position="87"/>
        <end position="107"/>
    </location>
</feature>
<evidence type="ECO:0000313" key="2">
    <source>
        <dbReference type="EMBL" id="GAA0670573.1"/>
    </source>
</evidence>
<keyword evidence="1" id="KW-0812">Transmembrane</keyword>
<comment type="caution">
    <text evidence="2">The sequence shown here is derived from an EMBL/GenBank/DDBJ whole genome shotgun (WGS) entry which is preliminary data.</text>
</comment>
<dbReference type="EMBL" id="BAAADV010000002">
    <property type="protein sequence ID" value="GAA0670573.1"/>
    <property type="molecule type" value="Genomic_DNA"/>
</dbReference>
<keyword evidence="1" id="KW-1133">Transmembrane helix</keyword>
<accession>A0AAV3TAY7</accession>
<dbReference type="AlphaFoldDB" id="A0AAV3TAY7"/>
<dbReference type="Pfam" id="PF26119">
    <property type="entry name" value="DUF8036"/>
    <property type="match status" value="1"/>
</dbReference>
<protein>
    <submittedName>
        <fullName evidence="2">Uncharacterized protein</fullName>
    </submittedName>
</protein>
<dbReference type="InterPro" id="IPR058349">
    <property type="entry name" value="DUF8036"/>
</dbReference>